<dbReference type="EMBL" id="CP108110">
    <property type="protein sequence ID" value="WUQ82834.1"/>
    <property type="molecule type" value="Genomic_DNA"/>
</dbReference>
<evidence type="ECO:0000313" key="2">
    <source>
        <dbReference type="Proteomes" id="UP001432222"/>
    </source>
</evidence>
<dbReference type="RefSeq" id="WP_328953876.1">
    <property type="nucleotide sequence ID" value="NZ_CP108110.1"/>
</dbReference>
<gene>
    <name evidence="1" type="ORF">OHA16_07520</name>
</gene>
<keyword evidence="2" id="KW-1185">Reference proteome</keyword>
<accession>A0ABZ1TXK2</accession>
<name>A0ABZ1TXK2_9ACTN</name>
<sequence>MTRPQPDRERHDRFCRAESWDRVRDARGRTGTHHVTYELTLRDGRILRTRISHPVDRTVYGPSLWSHIVRDQLEVAEDEFWDCVLLGRLPDRGEPEPPKDSLPADLVYLLIHRVGLAEDAVAALSREDAVARLQQYWTDGT</sequence>
<dbReference type="Proteomes" id="UP001432222">
    <property type="component" value="Chromosome"/>
</dbReference>
<organism evidence="1 2">
    <name type="scientific">Kitasatospora purpeofusca</name>
    <dbReference type="NCBI Taxonomy" id="67352"/>
    <lineage>
        <taxon>Bacteria</taxon>
        <taxon>Bacillati</taxon>
        <taxon>Actinomycetota</taxon>
        <taxon>Actinomycetes</taxon>
        <taxon>Kitasatosporales</taxon>
        <taxon>Streptomycetaceae</taxon>
        <taxon>Kitasatospora</taxon>
    </lineage>
</organism>
<protein>
    <submittedName>
        <fullName evidence="1">Cytotoxic translational repressor of toxin-antitoxin stability system</fullName>
    </submittedName>
</protein>
<evidence type="ECO:0000313" key="1">
    <source>
        <dbReference type="EMBL" id="WUQ82834.1"/>
    </source>
</evidence>
<proteinExistence type="predicted"/>
<reference evidence="1" key="1">
    <citation type="submission" date="2022-10" db="EMBL/GenBank/DDBJ databases">
        <title>The complete genomes of actinobacterial strains from the NBC collection.</title>
        <authorList>
            <person name="Joergensen T.S."/>
            <person name="Alvarez Arevalo M."/>
            <person name="Sterndorff E.B."/>
            <person name="Faurdal D."/>
            <person name="Vuksanovic O."/>
            <person name="Mourched A.-S."/>
            <person name="Charusanti P."/>
            <person name="Shaw S."/>
            <person name="Blin K."/>
            <person name="Weber T."/>
        </authorList>
    </citation>
    <scope>NUCLEOTIDE SEQUENCE</scope>
    <source>
        <strain evidence="1">NBC_00222</strain>
    </source>
</reference>